<evidence type="ECO:0000256" key="1">
    <source>
        <dbReference type="SAM" id="MobiDB-lite"/>
    </source>
</evidence>
<evidence type="ECO:0000313" key="3">
    <source>
        <dbReference type="Proteomes" id="UP001590950"/>
    </source>
</evidence>
<proteinExistence type="predicted"/>
<name>A0ABR4AI06_9LECA</name>
<dbReference type="Proteomes" id="UP001590950">
    <property type="component" value="Unassembled WGS sequence"/>
</dbReference>
<accession>A0ABR4AI06</accession>
<dbReference type="EMBL" id="JBEFKJ010000009">
    <property type="protein sequence ID" value="KAL2044481.1"/>
    <property type="molecule type" value="Genomic_DNA"/>
</dbReference>
<keyword evidence="3" id="KW-1185">Reference proteome</keyword>
<gene>
    <name evidence="2" type="ORF">N7G274_003186</name>
</gene>
<reference evidence="2 3" key="1">
    <citation type="submission" date="2024-09" db="EMBL/GenBank/DDBJ databases">
        <title>Rethinking Asexuality: The Enigmatic Case of Functional Sexual Genes in Lepraria (Stereocaulaceae).</title>
        <authorList>
            <person name="Doellman M."/>
            <person name="Sun Y."/>
            <person name="Barcenas-Pena A."/>
            <person name="Lumbsch H.T."/>
            <person name="Grewe F."/>
        </authorList>
    </citation>
    <scope>NUCLEOTIDE SEQUENCE [LARGE SCALE GENOMIC DNA]</scope>
    <source>
        <strain evidence="2 3">Mercado 3170</strain>
    </source>
</reference>
<evidence type="ECO:0000313" key="2">
    <source>
        <dbReference type="EMBL" id="KAL2044481.1"/>
    </source>
</evidence>
<feature type="region of interest" description="Disordered" evidence="1">
    <location>
        <begin position="666"/>
        <end position="698"/>
    </location>
</feature>
<organism evidence="2 3">
    <name type="scientific">Stereocaulon virgatum</name>
    <dbReference type="NCBI Taxonomy" id="373712"/>
    <lineage>
        <taxon>Eukaryota</taxon>
        <taxon>Fungi</taxon>
        <taxon>Dikarya</taxon>
        <taxon>Ascomycota</taxon>
        <taxon>Pezizomycotina</taxon>
        <taxon>Lecanoromycetes</taxon>
        <taxon>OSLEUM clade</taxon>
        <taxon>Lecanoromycetidae</taxon>
        <taxon>Lecanorales</taxon>
        <taxon>Lecanorineae</taxon>
        <taxon>Stereocaulaceae</taxon>
        <taxon>Stereocaulon</taxon>
    </lineage>
</organism>
<sequence length="1209" mass="133316">MSDEQKSLATSARVISIDSWLPLMRQALFHQLRYNDRQASSTANCSMIYGPVRALFDDGTMSKTHWHADACLWENGIFFDGGTFLLPSNLPQGCLDDYVVDFDLSTGIHHVNFPALSFRTDTSQQGNHAFNSETLLPEHIAPSIQDAQIATPSSKASGLTSTNQLGDIVNSQKSILDLFPSNFYPVTPSKHQSHNNLATIDAHQAASRFDFEDLFADGQSDTGPKSETKNILSLSAVEDEIFSRMKGCTPKADVSALPFPDNAILSHGVLVTSEQLNKASLASTPAQSLSEDNVTASAQDHTICGSHKAEKERHRLVSLSVDKFPGSGSTNARIASDKNFRELRIDIAPNLQHNVPLSTGQTSDYLSAKSTGTIPTPATTGTSVTFMKPLRLPDINIALSVSKIFMKPWVPLRIGVPPAMKATTLDALDLAGKDQEQGAWEYLSPPWLNLQISQRQYDDWEEIKERVDSNDWLSGDVENVRDPIHNVSLGKDIPELNPAVAPTIHPGTNRVQYTNYMGGREMVSETEVIASFTAAKTVYRELVQNLPSFTVGTVTKTHSSDALDILGFERLCKPPVPELESPSSYLDIESRTISKQPFELGQYGENNVGETRQYEPQIILHEASGELYIGQAPLKTAGSDLTSEVADLPLRFEDIDLDIVFGQSATELDDEVPPENGQGSLEQSDRISQGEGAVASDVPADQGHRVWDDLARLGSTMTPSPSRPRSGLSTKALNKPPLPFLRSLDRHIPVDLLDEINCKFHRLWYEGTDGTGWTPGSDEVQVRRLAMNSVIQDQAGIPTNFADMAKDYSEVYQGLKEAGEQDGDQAKKLTTFNLQWKYLRKDLDNSRLPLQSQNVLEPAPSFLDWFLETTGEEGSFRKHRQVKAGKGDKHDPVDHGPGRSFGHHANFLDMWVPVKSNTPPAVSLFAVVTASRTRAVRNPYSRKAVVLSQAFKWVDPFVFEYDLLSIDWNLKGTALRDFATGRTAIAYKPFGTWLLDSYDEDEDLPTVANGLFEGVGSYDAYGQLKQYAGLQWPHQVQREDGDIFYMPSTESSGDSDTGGLTENEDEELEEKAVAVIKQPSPIEELIKNTAEDVQQPRNIKPVSGDALKIQNTQRNTSATVVQQPRPQRRHWVAAGDVLEAENSVQVPVRVMLAVGDVVEAENASDYGHDDISDITSHPDSRVHCGYVSATVGNAALTACRWALKKFRIW</sequence>
<protein>
    <submittedName>
        <fullName evidence="2">Uncharacterized protein</fullName>
    </submittedName>
</protein>
<comment type="caution">
    <text evidence="2">The sequence shown here is derived from an EMBL/GenBank/DDBJ whole genome shotgun (WGS) entry which is preliminary data.</text>
</comment>